<proteinExistence type="predicted"/>
<keyword evidence="4" id="KW-1185">Reference proteome</keyword>
<evidence type="ECO:0008006" key="5">
    <source>
        <dbReference type="Google" id="ProtNLM"/>
    </source>
</evidence>
<sequence>MGPMLLLVLLPLLLLAAAALSRTHAPYHPSSSTDDIPPAAADPPLAASTAPRCPTDAPLSSGAATKLLRLPVYNGALAQLGVHTLLSGNIDRRLRPPHLGCKSEHTVALWATLPSAPLDRLGSPATRLATLGAVLPGRPCQDVLNFRGNGPEDARILPLGGGGSALVLYNDYAAAHSGELPFRRTMYVREVGVEGGATARASVGPIVRLEGAGVRPPLGAIEKNWSPFAAGARVFVHRWVDRAGEAVAHELDFHTGQLLRTYTSSNGRLRQIIGGPNHTEISGGTPAVRLNATHFLAVGHTMTMPCALPEVASKGRDAKRTCLRMNQWRAYALFGYVFESEPPFHIVAATPQFRVNPPMGKQKYGQEFGPPPPDVTTPKGVVEGHLGKPQFPAGLIFDASKKLLVLSTGYRDRLTLVSWVKLEYMMRRMSPT</sequence>
<feature type="chain" id="PRO_5044339089" description="Amine oxidase" evidence="2">
    <location>
        <begin position="22"/>
        <end position="432"/>
    </location>
</feature>
<evidence type="ECO:0000313" key="3">
    <source>
        <dbReference type="EMBL" id="KAL1523786.1"/>
    </source>
</evidence>
<evidence type="ECO:0000313" key="4">
    <source>
        <dbReference type="Proteomes" id="UP001515480"/>
    </source>
</evidence>
<dbReference type="AlphaFoldDB" id="A0AB34JT35"/>
<feature type="signal peptide" evidence="2">
    <location>
        <begin position="1"/>
        <end position="21"/>
    </location>
</feature>
<gene>
    <name evidence="3" type="ORF">AB1Y20_018709</name>
</gene>
<organism evidence="3 4">
    <name type="scientific">Prymnesium parvum</name>
    <name type="common">Toxic golden alga</name>
    <dbReference type="NCBI Taxonomy" id="97485"/>
    <lineage>
        <taxon>Eukaryota</taxon>
        <taxon>Haptista</taxon>
        <taxon>Haptophyta</taxon>
        <taxon>Prymnesiophyceae</taxon>
        <taxon>Prymnesiales</taxon>
        <taxon>Prymnesiaceae</taxon>
        <taxon>Prymnesium</taxon>
    </lineage>
</organism>
<dbReference type="Proteomes" id="UP001515480">
    <property type="component" value="Unassembled WGS sequence"/>
</dbReference>
<protein>
    <recommendedName>
        <fullName evidence="5">Amine oxidase</fullName>
    </recommendedName>
</protein>
<name>A0AB34JT35_PRYPA</name>
<evidence type="ECO:0000256" key="2">
    <source>
        <dbReference type="SAM" id="SignalP"/>
    </source>
</evidence>
<evidence type="ECO:0000256" key="1">
    <source>
        <dbReference type="SAM" id="MobiDB-lite"/>
    </source>
</evidence>
<keyword evidence="2" id="KW-0732">Signal</keyword>
<feature type="region of interest" description="Disordered" evidence="1">
    <location>
        <begin position="26"/>
        <end position="56"/>
    </location>
</feature>
<feature type="compositionally biased region" description="Low complexity" evidence="1">
    <location>
        <begin position="29"/>
        <end position="51"/>
    </location>
</feature>
<reference evidence="3 4" key="1">
    <citation type="journal article" date="2024" name="Science">
        <title>Giant polyketide synthase enzymes in the biosynthesis of giant marine polyether toxins.</title>
        <authorList>
            <person name="Fallon T.R."/>
            <person name="Shende V.V."/>
            <person name="Wierzbicki I.H."/>
            <person name="Pendleton A.L."/>
            <person name="Watervoot N.F."/>
            <person name="Auber R.P."/>
            <person name="Gonzalez D.J."/>
            <person name="Wisecaver J.H."/>
            <person name="Moore B.S."/>
        </authorList>
    </citation>
    <scope>NUCLEOTIDE SEQUENCE [LARGE SCALE GENOMIC DNA]</scope>
    <source>
        <strain evidence="3 4">12B1</strain>
    </source>
</reference>
<accession>A0AB34JT35</accession>
<comment type="caution">
    <text evidence="3">The sequence shown here is derived from an EMBL/GenBank/DDBJ whole genome shotgun (WGS) entry which is preliminary data.</text>
</comment>
<dbReference type="EMBL" id="JBGBPQ010000005">
    <property type="protein sequence ID" value="KAL1523786.1"/>
    <property type="molecule type" value="Genomic_DNA"/>
</dbReference>